<dbReference type="CDD" id="cd09603">
    <property type="entry name" value="M1_APN_like"/>
    <property type="match status" value="1"/>
</dbReference>
<gene>
    <name evidence="16" type="ORF">DFJ67_1916</name>
</gene>
<name>A0A3D9ZHM2_9ACTN</name>
<keyword evidence="9" id="KW-0862">Zinc</keyword>
<feature type="domain" description="Aminopeptidase N-like N-terminal" evidence="15">
    <location>
        <begin position="54"/>
        <end position="226"/>
    </location>
</feature>
<feature type="signal peptide" evidence="13">
    <location>
        <begin position="1"/>
        <end position="26"/>
    </location>
</feature>
<dbReference type="InterPro" id="IPR042097">
    <property type="entry name" value="Aminopeptidase_N-like_N_sf"/>
</dbReference>
<dbReference type="GO" id="GO:0008237">
    <property type="term" value="F:metallopeptidase activity"/>
    <property type="evidence" value="ECO:0007669"/>
    <property type="project" value="UniProtKB-KW"/>
</dbReference>
<organism evidence="16 17">
    <name type="scientific">Asanoa ferruginea</name>
    <dbReference type="NCBI Taxonomy" id="53367"/>
    <lineage>
        <taxon>Bacteria</taxon>
        <taxon>Bacillati</taxon>
        <taxon>Actinomycetota</taxon>
        <taxon>Actinomycetes</taxon>
        <taxon>Micromonosporales</taxon>
        <taxon>Micromonosporaceae</taxon>
        <taxon>Asanoa</taxon>
    </lineage>
</organism>
<evidence type="ECO:0000259" key="14">
    <source>
        <dbReference type="Pfam" id="PF01433"/>
    </source>
</evidence>
<keyword evidence="8" id="KW-0378">Hydrolase</keyword>
<evidence type="ECO:0000256" key="5">
    <source>
        <dbReference type="ARBA" id="ARBA00015611"/>
    </source>
</evidence>
<sequence>MHRKHIAAVAAGLLVAALAAPSPAAAGPRFTPGAPGVGDPYYPTYGNGGYDVAHYDLDVRYDPATDQLTGRATIRARATQNLSSLNLDLVGLTVDAVKVDGRAATWSRSADHELTIRPRAGLRDGRLFAVEVRYHGVPETFTLPGTPFEAGFMHTDDGAVIAGQPEVAAAWFPVNDHPRDRASYSFAITVPAGLQVICNGLPLGNTTRGGWTTSRWVQLTPMISYLATATIGEFDVKTTWHDGRPTIIAIDSDLPPGFADDAVGRTDEITDFLETKFGPYPFESNGAIVDDHPPLAFALENQTRSIYASGWFAPGVDSFETVVVAHELAHQWFGDLVAVDRWQDIWLNEGFATYAEWLWLEKLGAATPQEIFDDFYSAPLTAPYWDPPPGDPGIDELFDDSVYTRGGMTLHALRVTVGDAAFWRIVRAWVAKNRFATGSTPEFIALAEKISGKQLDGLFDAWLFQPGKPAHPGGSSVAARKAGGGAAAYVERVMSGKRAPHSPVG</sequence>
<dbReference type="EC" id="3.4.11.2" evidence="4"/>
<comment type="similarity">
    <text evidence="3">Belongs to the peptidase M1 family.</text>
</comment>
<evidence type="ECO:0000256" key="3">
    <source>
        <dbReference type="ARBA" id="ARBA00010136"/>
    </source>
</evidence>
<dbReference type="Pfam" id="PF17900">
    <property type="entry name" value="Peptidase_M1_N"/>
    <property type="match status" value="1"/>
</dbReference>
<evidence type="ECO:0000256" key="1">
    <source>
        <dbReference type="ARBA" id="ARBA00000098"/>
    </source>
</evidence>
<evidence type="ECO:0000313" key="17">
    <source>
        <dbReference type="Proteomes" id="UP000256913"/>
    </source>
</evidence>
<evidence type="ECO:0000256" key="9">
    <source>
        <dbReference type="ARBA" id="ARBA00022833"/>
    </source>
</evidence>
<keyword evidence="10" id="KW-0482">Metalloprotease</keyword>
<dbReference type="EMBL" id="QUMQ01000001">
    <property type="protein sequence ID" value="REF95952.1"/>
    <property type="molecule type" value="Genomic_DNA"/>
</dbReference>
<dbReference type="InterPro" id="IPR027268">
    <property type="entry name" value="Peptidase_M4/M1_CTD_sf"/>
</dbReference>
<keyword evidence="17" id="KW-1185">Reference proteome</keyword>
<dbReference type="Proteomes" id="UP000256913">
    <property type="component" value="Unassembled WGS sequence"/>
</dbReference>
<dbReference type="InterPro" id="IPR045357">
    <property type="entry name" value="Aminopeptidase_N-like_N"/>
</dbReference>
<feature type="chain" id="PRO_5017550029" description="Aminopeptidase N" evidence="13">
    <location>
        <begin position="27"/>
        <end position="505"/>
    </location>
</feature>
<reference evidence="16 17" key="1">
    <citation type="submission" date="2018-08" db="EMBL/GenBank/DDBJ databases">
        <title>Sequencing the genomes of 1000 actinobacteria strains.</title>
        <authorList>
            <person name="Klenk H.-P."/>
        </authorList>
    </citation>
    <scope>NUCLEOTIDE SEQUENCE [LARGE SCALE GENOMIC DNA]</scope>
    <source>
        <strain evidence="16 17">DSM 44099</strain>
    </source>
</reference>
<proteinExistence type="inferred from homology"/>
<comment type="cofactor">
    <cofactor evidence="2">
        <name>Zn(2+)</name>
        <dbReference type="ChEBI" id="CHEBI:29105"/>
    </cofactor>
</comment>
<comment type="catalytic activity">
    <reaction evidence="1">
        <text>Release of an N-terminal amino acid, Xaa-|-Yaa- from a peptide, amide or arylamide. Xaa is preferably Ala, but may be most amino acids including Pro (slow action). When a terminal hydrophobic residue is followed by a prolyl residue, the two may be released as an intact Xaa-Pro dipeptide.</text>
        <dbReference type="EC" id="3.4.11.2"/>
    </reaction>
</comment>
<dbReference type="Pfam" id="PF01433">
    <property type="entry name" value="Peptidase_M1"/>
    <property type="match status" value="1"/>
</dbReference>
<dbReference type="InterPro" id="IPR050344">
    <property type="entry name" value="Peptidase_M1_aminopeptidases"/>
</dbReference>
<dbReference type="PRINTS" id="PR00756">
    <property type="entry name" value="ALADIPTASE"/>
</dbReference>
<dbReference type="AlphaFoldDB" id="A0A3D9ZHM2"/>
<dbReference type="SUPFAM" id="SSF55486">
    <property type="entry name" value="Metalloproteases ('zincins'), catalytic domain"/>
    <property type="match status" value="1"/>
</dbReference>
<dbReference type="InterPro" id="IPR014782">
    <property type="entry name" value="Peptidase_M1_dom"/>
</dbReference>
<evidence type="ECO:0000256" key="7">
    <source>
        <dbReference type="ARBA" id="ARBA00022723"/>
    </source>
</evidence>
<comment type="caution">
    <text evidence="16">The sequence shown here is derived from an EMBL/GenBank/DDBJ whole genome shotgun (WGS) entry which is preliminary data.</text>
</comment>
<protein>
    <recommendedName>
        <fullName evidence="5">Aminopeptidase N</fullName>
        <ecNumber evidence="4">3.4.11.2</ecNumber>
    </recommendedName>
    <alternativeName>
        <fullName evidence="11">Alanine aminopeptidase</fullName>
    </alternativeName>
    <alternativeName>
        <fullName evidence="12">Lysyl aminopeptidase</fullName>
    </alternativeName>
</protein>
<evidence type="ECO:0000256" key="12">
    <source>
        <dbReference type="ARBA" id="ARBA00031533"/>
    </source>
</evidence>
<evidence type="ECO:0000256" key="6">
    <source>
        <dbReference type="ARBA" id="ARBA00022670"/>
    </source>
</evidence>
<dbReference type="Gene3D" id="1.10.390.10">
    <property type="entry name" value="Neutral Protease Domain 2"/>
    <property type="match status" value="1"/>
</dbReference>
<dbReference type="PANTHER" id="PTHR11533:SF297">
    <property type="entry name" value="AMINOPEPTIDASE N"/>
    <property type="match status" value="1"/>
</dbReference>
<evidence type="ECO:0000256" key="4">
    <source>
        <dbReference type="ARBA" id="ARBA00012564"/>
    </source>
</evidence>
<evidence type="ECO:0000313" key="16">
    <source>
        <dbReference type="EMBL" id="REF95952.1"/>
    </source>
</evidence>
<dbReference type="GO" id="GO:0006508">
    <property type="term" value="P:proteolysis"/>
    <property type="evidence" value="ECO:0007669"/>
    <property type="project" value="UniProtKB-KW"/>
</dbReference>
<dbReference type="OrthoDB" id="100605at2"/>
<feature type="domain" description="Peptidase M1 membrane alanine aminopeptidase" evidence="14">
    <location>
        <begin position="321"/>
        <end position="462"/>
    </location>
</feature>
<dbReference type="Gene3D" id="2.60.40.1730">
    <property type="entry name" value="tricorn interacting facor f3 domain"/>
    <property type="match status" value="1"/>
</dbReference>
<dbReference type="SUPFAM" id="SSF63737">
    <property type="entry name" value="Leukotriene A4 hydrolase N-terminal domain"/>
    <property type="match status" value="1"/>
</dbReference>
<dbReference type="InterPro" id="IPR001930">
    <property type="entry name" value="Peptidase_M1"/>
</dbReference>
<dbReference type="PANTHER" id="PTHR11533">
    <property type="entry name" value="PROTEASE M1 ZINC METALLOPROTEASE"/>
    <property type="match status" value="1"/>
</dbReference>
<dbReference type="GO" id="GO:0016285">
    <property type="term" value="F:alanyl aminopeptidase activity"/>
    <property type="evidence" value="ECO:0007669"/>
    <property type="project" value="UniProtKB-EC"/>
</dbReference>
<keyword evidence="7" id="KW-0479">Metal-binding</keyword>
<evidence type="ECO:0000256" key="8">
    <source>
        <dbReference type="ARBA" id="ARBA00022801"/>
    </source>
</evidence>
<keyword evidence="13" id="KW-0732">Signal</keyword>
<evidence type="ECO:0000256" key="10">
    <source>
        <dbReference type="ARBA" id="ARBA00023049"/>
    </source>
</evidence>
<evidence type="ECO:0000256" key="13">
    <source>
        <dbReference type="SAM" id="SignalP"/>
    </source>
</evidence>
<accession>A0A3D9ZHM2</accession>
<evidence type="ECO:0000259" key="15">
    <source>
        <dbReference type="Pfam" id="PF17900"/>
    </source>
</evidence>
<evidence type="ECO:0000256" key="11">
    <source>
        <dbReference type="ARBA" id="ARBA00029811"/>
    </source>
</evidence>
<dbReference type="GO" id="GO:0008270">
    <property type="term" value="F:zinc ion binding"/>
    <property type="evidence" value="ECO:0007669"/>
    <property type="project" value="InterPro"/>
</dbReference>
<evidence type="ECO:0000256" key="2">
    <source>
        <dbReference type="ARBA" id="ARBA00001947"/>
    </source>
</evidence>
<dbReference type="RefSeq" id="WP_116067557.1">
    <property type="nucleotide sequence ID" value="NZ_BONB01000072.1"/>
</dbReference>
<keyword evidence="6" id="KW-0645">Protease</keyword>